<evidence type="ECO:0000256" key="2">
    <source>
        <dbReference type="ARBA" id="ARBA00022448"/>
    </source>
</evidence>
<evidence type="ECO:0000256" key="5">
    <source>
        <dbReference type="ARBA" id="ARBA00023065"/>
    </source>
</evidence>
<dbReference type="InterPro" id="IPR050866">
    <property type="entry name" value="CNG_cation_channel"/>
</dbReference>
<accession>A0A443RV28</accession>
<keyword evidence="7" id="KW-1071">Ligand-gated ion channel</keyword>
<dbReference type="GO" id="GO:0005222">
    <property type="term" value="F:intracellularly cAMP-activated cation channel activity"/>
    <property type="evidence" value="ECO:0007669"/>
    <property type="project" value="TreeGrafter"/>
</dbReference>
<sequence length="275" mass="31586">IKTFWEFFNRVDVVAKSPHGMRILKTLIYMTFLIHVNASAYYAVSAYEGFDANEWVYNNEGNAYVRCFYFAFRTATSISGKMVKPTNNFEYIFMVNSWLNGVFVFAFLIGQIRDIVATATQNRQQFRQLMNQTIRHMNSLNLPAELQKRVRLWLSHTWEQQKLNEENILNLLPIKMKTDIAINVHYKMLSKVKLFHGCERMVIRDLVVKLKPVLFLPGDYICKKGEIGQEMYIVNEGVVQVLGDTGNVLASLSEGSVFGEVSVLGIPGCSRRMAD</sequence>
<reference evidence="11 12" key="1">
    <citation type="journal article" date="2018" name="Gigascience">
        <title>Genomes of trombidid mites reveal novel predicted allergens and laterally-transferred genes associated with secondary metabolism.</title>
        <authorList>
            <person name="Dong X."/>
            <person name="Chaisiri K."/>
            <person name="Xia D."/>
            <person name="Armstrong S.D."/>
            <person name="Fang Y."/>
            <person name="Donnelly M.J."/>
            <person name="Kadowaki T."/>
            <person name="McGarry J.W."/>
            <person name="Darby A.C."/>
            <person name="Makepeace B.L."/>
        </authorList>
    </citation>
    <scope>NUCLEOTIDE SEQUENCE [LARGE SCALE GENOMIC DNA]</scope>
    <source>
        <strain evidence="11">UoL-UT</strain>
    </source>
</reference>
<dbReference type="OrthoDB" id="421226at2759"/>
<keyword evidence="8" id="KW-0407">Ion channel</keyword>
<keyword evidence="3 9" id="KW-0812">Transmembrane</keyword>
<dbReference type="InterPro" id="IPR000595">
    <property type="entry name" value="cNMP-bd_dom"/>
</dbReference>
<dbReference type="GO" id="GO:0044877">
    <property type="term" value="F:protein-containing complex binding"/>
    <property type="evidence" value="ECO:0007669"/>
    <property type="project" value="TreeGrafter"/>
</dbReference>
<dbReference type="Gene3D" id="2.60.120.10">
    <property type="entry name" value="Jelly Rolls"/>
    <property type="match status" value="1"/>
</dbReference>
<dbReference type="InterPro" id="IPR005821">
    <property type="entry name" value="Ion_trans_dom"/>
</dbReference>
<evidence type="ECO:0000256" key="4">
    <source>
        <dbReference type="ARBA" id="ARBA00022989"/>
    </source>
</evidence>
<dbReference type="AlphaFoldDB" id="A0A443RV28"/>
<dbReference type="PANTHER" id="PTHR45638:SF1">
    <property type="entry name" value="CYCLIC NUCLEOTIDE-GATED ION CHANNEL SUBUNIT B, ISOFORM A"/>
    <property type="match status" value="1"/>
</dbReference>
<dbReference type="Pfam" id="PF00027">
    <property type="entry name" value="cNMP_binding"/>
    <property type="match status" value="1"/>
</dbReference>
<gene>
    <name evidence="11" type="ORF">B4U80_09819</name>
</gene>
<dbReference type="InterPro" id="IPR014710">
    <property type="entry name" value="RmlC-like_jellyroll"/>
</dbReference>
<keyword evidence="2" id="KW-0813">Transport</keyword>
<dbReference type="GO" id="GO:0005886">
    <property type="term" value="C:plasma membrane"/>
    <property type="evidence" value="ECO:0007669"/>
    <property type="project" value="TreeGrafter"/>
</dbReference>
<evidence type="ECO:0000256" key="3">
    <source>
        <dbReference type="ARBA" id="ARBA00022692"/>
    </source>
</evidence>
<dbReference type="EMBL" id="NCKV01031512">
    <property type="protein sequence ID" value="RWS18988.1"/>
    <property type="molecule type" value="Genomic_DNA"/>
</dbReference>
<dbReference type="GO" id="GO:0030553">
    <property type="term" value="F:cGMP binding"/>
    <property type="evidence" value="ECO:0007669"/>
    <property type="project" value="TreeGrafter"/>
</dbReference>
<evidence type="ECO:0000256" key="9">
    <source>
        <dbReference type="SAM" id="Phobius"/>
    </source>
</evidence>
<dbReference type="PROSITE" id="PS00888">
    <property type="entry name" value="CNMP_BINDING_1"/>
    <property type="match status" value="1"/>
</dbReference>
<keyword evidence="5" id="KW-0406">Ion transport</keyword>
<dbReference type="GO" id="GO:0005223">
    <property type="term" value="F:intracellularly cGMP-activated cation channel activity"/>
    <property type="evidence" value="ECO:0007669"/>
    <property type="project" value="TreeGrafter"/>
</dbReference>
<dbReference type="Gene3D" id="1.10.287.630">
    <property type="entry name" value="Helix hairpin bin"/>
    <property type="match status" value="1"/>
</dbReference>
<evidence type="ECO:0000259" key="10">
    <source>
        <dbReference type="PROSITE" id="PS50042"/>
    </source>
</evidence>
<dbReference type="FunFam" id="1.10.287.630:FF:000001">
    <property type="entry name" value="Cyclic nucleotide-gated channel alpha 3"/>
    <property type="match status" value="1"/>
</dbReference>
<evidence type="ECO:0000313" key="11">
    <source>
        <dbReference type="EMBL" id="RWS18988.1"/>
    </source>
</evidence>
<dbReference type="CDD" id="cd00038">
    <property type="entry name" value="CAP_ED"/>
    <property type="match status" value="1"/>
</dbReference>
<evidence type="ECO:0000256" key="6">
    <source>
        <dbReference type="ARBA" id="ARBA00023136"/>
    </source>
</evidence>
<feature type="non-terminal residue" evidence="11">
    <location>
        <position position="1"/>
    </location>
</feature>
<evidence type="ECO:0000256" key="7">
    <source>
        <dbReference type="ARBA" id="ARBA00023286"/>
    </source>
</evidence>
<keyword evidence="12" id="KW-1185">Reference proteome</keyword>
<name>A0A443RV28_9ACAR</name>
<dbReference type="GO" id="GO:0017071">
    <property type="term" value="C:intracellular cyclic nucleotide activated cation channel complex"/>
    <property type="evidence" value="ECO:0007669"/>
    <property type="project" value="TreeGrafter"/>
</dbReference>
<dbReference type="InterPro" id="IPR018488">
    <property type="entry name" value="cNMP-bd_CS"/>
</dbReference>
<comment type="caution">
    <text evidence="11">The sequence shown here is derived from an EMBL/GenBank/DDBJ whole genome shotgun (WGS) entry which is preliminary data.</text>
</comment>
<dbReference type="STRING" id="299467.A0A443RV28"/>
<keyword evidence="6 9" id="KW-0472">Membrane</keyword>
<feature type="domain" description="Cyclic nucleotide-binding" evidence="10">
    <location>
        <begin position="194"/>
        <end position="275"/>
    </location>
</feature>
<feature type="transmembrane region" description="Helical" evidence="9">
    <location>
        <begin position="91"/>
        <end position="109"/>
    </location>
</feature>
<proteinExistence type="predicted"/>
<dbReference type="Proteomes" id="UP000288716">
    <property type="component" value="Unassembled WGS sequence"/>
</dbReference>
<dbReference type="Pfam" id="PF00520">
    <property type="entry name" value="Ion_trans"/>
    <property type="match status" value="1"/>
</dbReference>
<evidence type="ECO:0000256" key="1">
    <source>
        <dbReference type="ARBA" id="ARBA00004141"/>
    </source>
</evidence>
<dbReference type="VEuPathDB" id="VectorBase:LDEU013052"/>
<organism evidence="11 12">
    <name type="scientific">Leptotrombidium deliense</name>
    <dbReference type="NCBI Taxonomy" id="299467"/>
    <lineage>
        <taxon>Eukaryota</taxon>
        <taxon>Metazoa</taxon>
        <taxon>Ecdysozoa</taxon>
        <taxon>Arthropoda</taxon>
        <taxon>Chelicerata</taxon>
        <taxon>Arachnida</taxon>
        <taxon>Acari</taxon>
        <taxon>Acariformes</taxon>
        <taxon>Trombidiformes</taxon>
        <taxon>Prostigmata</taxon>
        <taxon>Anystina</taxon>
        <taxon>Parasitengona</taxon>
        <taxon>Trombiculoidea</taxon>
        <taxon>Trombiculidae</taxon>
        <taxon>Leptotrombidium</taxon>
    </lineage>
</organism>
<dbReference type="SUPFAM" id="SSF51206">
    <property type="entry name" value="cAMP-binding domain-like"/>
    <property type="match status" value="1"/>
</dbReference>
<keyword evidence="4 9" id="KW-1133">Transmembrane helix</keyword>
<dbReference type="PANTHER" id="PTHR45638">
    <property type="entry name" value="CYCLIC NUCLEOTIDE-GATED CATION CHANNEL SUBUNIT A"/>
    <property type="match status" value="1"/>
</dbReference>
<evidence type="ECO:0000313" key="12">
    <source>
        <dbReference type="Proteomes" id="UP000288716"/>
    </source>
</evidence>
<comment type="subcellular location">
    <subcellularLocation>
        <location evidence="1">Membrane</location>
        <topology evidence="1">Multi-pass membrane protein</topology>
    </subcellularLocation>
</comment>
<feature type="non-terminal residue" evidence="11">
    <location>
        <position position="275"/>
    </location>
</feature>
<dbReference type="Gene3D" id="1.10.287.70">
    <property type="match status" value="1"/>
</dbReference>
<dbReference type="InterPro" id="IPR018490">
    <property type="entry name" value="cNMP-bd_dom_sf"/>
</dbReference>
<protein>
    <submittedName>
        <fullName evidence="11">Cyclic nucleotide-gated cation channel beta-3-like protein</fullName>
    </submittedName>
</protein>
<feature type="transmembrane region" description="Helical" evidence="9">
    <location>
        <begin position="26"/>
        <end position="44"/>
    </location>
</feature>
<evidence type="ECO:0000256" key="8">
    <source>
        <dbReference type="ARBA" id="ARBA00023303"/>
    </source>
</evidence>
<dbReference type="PROSITE" id="PS50042">
    <property type="entry name" value="CNMP_BINDING_3"/>
    <property type="match status" value="1"/>
</dbReference>
<dbReference type="SUPFAM" id="SSF81324">
    <property type="entry name" value="Voltage-gated potassium channels"/>
    <property type="match status" value="1"/>
</dbReference>